<dbReference type="InterPro" id="IPR001314">
    <property type="entry name" value="Peptidase_S1A"/>
</dbReference>
<name>A0A0X3P1X9_SCHSO</name>
<dbReference type="GO" id="GO:0005615">
    <property type="term" value="C:extracellular space"/>
    <property type="evidence" value="ECO:0007669"/>
    <property type="project" value="TreeGrafter"/>
</dbReference>
<dbReference type="GO" id="GO:0004252">
    <property type="term" value="F:serine-type endopeptidase activity"/>
    <property type="evidence" value="ECO:0007669"/>
    <property type="project" value="InterPro"/>
</dbReference>
<dbReference type="Gene3D" id="2.40.10.10">
    <property type="entry name" value="Trypsin-like serine proteases"/>
    <property type="match status" value="1"/>
</dbReference>
<dbReference type="InterPro" id="IPR050850">
    <property type="entry name" value="Peptidase_S1_Elastase_sf"/>
</dbReference>
<reference evidence="2" key="1">
    <citation type="submission" date="2016-01" db="EMBL/GenBank/DDBJ databases">
        <title>Reference transcriptome for the parasite Schistocephalus solidus: insights into the molecular evolution of parasitism.</title>
        <authorList>
            <person name="Hebert F.O."/>
            <person name="Grambauer S."/>
            <person name="Barber I."/>
            <person name="Landry C.R."/>
            <person name="Aubin-Horth N."/>
        </authorList>
    </citation>
    <scope>NUCLEOTIDE SEQUENCE</scope>
</reference>
<dbReference type="EMBL" id="GEEE01017377">
    <property type="protein sequence ID" value="JAP45848.1"/>
    <property type="molecule type" value="Transcribed_RNA"/>
</dbReference>
<dbReference type="InterPro" id="IPR009003">
    <property type="entry name" value="Peptidase_S1_PA"/>
</dbReference>
<evidence type="ECO:0000259" key="1">
    <source>
        <dbReference type="PROSITE" id="PS50240"/>
    </source>
</evidence>
<dbReference type="PANTHER" id="PTHR24257">
    <property type="entry name" value="CHYMOTRYPSIN-LIKE ELASTASE FAMILY MEMBER"/>
    <property type="match status" value="1"/>
</dbReference>
<proteinExistence type="predicted"/>
<protein>
    <submittedName>
        <fullName evidence="2">Chymotrypsin-like elastase family member 2A</fullName>
    </submittedName>
</protein>
<dbReference type="PANTHER" id="PTHR24257:SF17">
    <property type="match status" value="1"/>
</dbReference>
<sequence>MFGSFQVGLWSETVGSYPYCGGALISYSLILTTAHCIKIHYGCTQFPLGTEFELMGETFNSLNVLIGAHDFTRNDGYEQLYTVQSAIVHPDFNFDKSVRGYDIAVLKLLSPITPSPAVRPICFPSSQTNLPRGYPCFFAGWGKMYTVWSLNMLVLPKLLQEGQVEMDLDAYCEVFDADYTSVRHSCIKSRYTNPCFGDSGGGIFCPSENNKWFWYGAICGGTFDCLGGWTVVNNFSSVHSWIRDSVLSLGL</sequence>
<dbReference type="Pfam" id="PF00089">
    <property type="entry name" value="Trypsin"/>
    <property type="match status" value="1"/>
</dbReference>
<dbReference type="InterPro" id="IPR001254">
    <property type="entry name" value="Trypsin_dom"/>
</dbReference>
<evidence type="ECO:0000313" key="2">
    <source>
        <dbReference type="EMBL" id="JAP45848.1"/>
    </source>
</evidence>
<accession>A0A0X3P1X9</accession>
<dbReference type="GO" id="GO:0006508">
    <property type="term" value="P:proteolysis"/>
    <property type="evidence" value="ECO:0007669"/>
    <property type="project" value="InterPro"/>
</dbReference>
<organism evidence="2">
    <name type="scientific">Schistocephalus solidus</name>
    <name type="common">Tapeworm</name>
    <dbReference type="NCBI Taxonomy" id="70667"/>
    <lineage>
        <taxon>Eukaryota</taxon>
        <taxon>Metazoa</taxon>
        <taxon>Spiralia</taxon>
        <taxon>Lophotrochozoa</taxon>
        <taxon>Platyhelminthes</taxon>
        <taxon>Cestoda</taxon>
        <taxon>Eucestoda</taxon>
        <taxon>Diphyllobothriidea</taxon>
        <taxon>Diphyllobothriidae</taxon>
        <taxon>Schistocephalus</taxon>
    </lineage>
</organism>
<dbReference type="SUPFAM" id="SSF50494">
    <property type="entry name" value="Trypsin-like serine proteases"/>
    <property type="match status" value="1"/>
</dbReference>
<dbReference type="PROSITE" id="PS50240">
    <property type="entry name" value="TRYPSIN_DOM"/>
    <property type="match status" value="1"/>
</dbReference>
<dbReference type="InterPro" id="IPR043504">
    <property type="entry name" value="Peptidase_S1_PA_chymotrypsin"/>
</dbReference>
<dbReference type="PRINTS" id="PR00722">
    <property type="entry name" value="CHYMOTRYPSIN"/>
</dbReference>
<feature type="domain" description="Peptidase S1" evidence="1">
    <location>
        <begin position="5"/>
        <end position="247"/>
    </location>
</feature>
<gene>
    <name evidence="2" type="primary">CEL2A</name>
    <name evidence="2" type="ORF">TR153136</name>
</gene>
<dbReference type="SMART" id="SM00020">
    <property type="entry name" value="Tryp_SPc"/>
    <property type="match status" value="1"/>
</dbReference>
<dbReference type="AlphaFoldDB" id="A0A0X3P1X9"/>